<name>A0A0U5JIA2_LIMRT</name>
<sequence>MLTTQARLAKRNNQPVKLVGDLYHIIDIRRVSGTSHLIATIKKIGLAQGKYEPIDVDIEYLERA</sequence>
<dbReference type="AlphaFoldDB" id="A0A0U5JIA2"/>
<proteinExistence type="predicted"/>
<protein>
    <submittedName>
        <fullName evidence="1">Uncharacterized protein</fullName>
    </submittedName>
</protein>
<evidence type="ECO:0000313" key="1">
    <source>
        <dbReference type="EMBL" id="CUR36525.1"/>
    </source>
</evidence>
<organism evidence="1">
    <name type="scientific">Limosilactobacillus reuteri</name>
    <name type="common">Lactobacillus reuteri</name>
    <dbReference type="NCBI Taxonomy" id="1598"/>
    <lineage>
        <taxon>Bacteria</taxon>
        <taxon>Bacillati</taxon>
        <taxon>Bacillota</taxon>
        <taxon>Bacilli</taxon>
        <taxon>Lactobacillales</taxon>
        <taxon>Lactobacillaceae</taxon>
        <taxon>Limosilactobacillus</taxon>
    </lineage>
</organism>
<accession>A0A0U5JIA2</accession>
<gene>
    <name evidence="1" type="ORF">LRLP16767_LRPG3B_00317</name>
</gene>
<dbReference type="EMBL" id="LN887216">
    <property type="protein sequence ID" value="CUR36525.1"/>
    <property type="molecule type" value="Genomic_DNA"/>
</dbReference>
<dbReference type="RefSeq" id="WP_339111378.1">
    <property type="nucleotide sequence ID" value="NZ_LN887216.1"/>
</dbReference>
<reference evidence="1" key="1">
    <citation type="submission" date="2015-10" db="EMBL/GenBank/DDBJ databases">
        <authorList>
            <person name="Gilbert D.G."/>
        </authorList>
    </citation>
    <scope>NUCLEOTIDE SEQUENCE</scope>
    <source>
        <strain evidence="1">Pg-3b</strain>
    </source>
</reference>